<proteinExistence type="predicted"/>
<dbReference type="EMBL" id="JAIWYP010000015">
    <property type="protein sequence ID" value="KAH3699328.1"/>
    <property type="molecule type" value="Genomic_DNA"/>
</dbReference>
<accession>A0A9D3YJF8</accession>
<reference evidence="1" key="2">
    <citation type="submission" date="2020-11" db="EMBL/GenBank/DDBJ databases">
        <authorList>
            <person name="McCartney M.A."/>
            <person name="Auch B."/>
            <person name="Kono T."/>
            <person name="Mallez S."/>
            <person name="Becker A."/>
            <person name="Gohl D.M."/>
            <person name="Silverstein K.A.T."/>
            <person name="Koren S."/>
            <person name="Bechman K.B."/>
            <person name="Herman A."/>
            <person name="Abrahante J.E."/>
            <person name="Garbe J."/>
        </authorList>
    </citation>
    <scope>NUCLEOTIDE SEQUENCE</scope>
    <source>
        <strain evidence="1">Duluth1</strain>
        <tissue evidence="1">Whole animal</tissue>
    </source>
</reference>
<evidence type="ECO:0000313" key="2">
    <source>
        <dbReference type="Proteomes" id="UP000828390"/>
    </source>
</evidence>
<name>A0A9D3YJF8_DREPO</name>
<sequence length="68" mass="7163">MSNSSHKITSKSSDDGSVGRCFSRARLRILVNVCGLGRLKSVASKTFILSSTNLQEAANTSATAAVFN</sequence>
<evidence type="ECO:0000313" key="1">
    <source>
        <dbReference type="EMBL" id="KAH3699328.1"/>
    </source>
</evidence>
<gene>
    <name evidence="1" type="ORF">DPMN_074284</name>
</gene>
<dbReference type="Proteomes" id="UP000828390">
    <property type="component" value="Unassembled WGS sequence"/>
</dbReference>
<keyword evidence="2" id="KW-1185">Reference proteome</keyword>
<dbReference type="AlphaFoldDB" id="A0A9D3YJF8"/>
<comment type="caution">
    <text evidence="1">The sequence shown here is derived from an EMBL/GenBank/DDBJ whole genome shotgun (WGS) entry which is preliminary data.</text>
</comment>
<protein>
    <submittedName>
        <fullName evidence="1">Uncharacterized protein</fullName>
    </submittedName>
</protein>
<organism evidence="1 2">
    <name type="scientific">Dreissena polymorpha</name>
    <name type="common">Zebra mussel</name>
    <name type="synonym">Mytilus polymorpha</name>
    <dbReference type="NCBI Taxonomy" id="45954"/>
    <lineage>
        <taxon>Eukaryota</taxon>
        <taxon>Metazoa</taxon>
        <taxon>Spiralia</taxon>
        <taxon>Lophotrochozoa</taxon>
        <taxon>Mollusca</taxon>
        <taxon>Bivalvia</taxon>
        <taxon>Autobranchia</taxon>
        <taxon>Heteroconchia</taxon>
        <taxon>Euheterodonta</taxon>
        <taxon>Imparidentia</taxon>
        <taxon>Neoheterodontei</taxon>
        <taxon>Myida</taxon>
        <taxon>Dreissenoidea</taxon>
        <taxon>Dreissenidae</taxon>
        <taxon>Dreissena</taxon>
    </lineage>
</organism>
<reference evidence="1" key="1">
    <citation type="journal article" date="2019" name="bioRxiv">
        <title>The Genome of the Zebra Mussel, Dreissena polymorpha: A Resource for Invasive Species Research.</title>
        <authorList>
            <person name="McCartney M.A."/>
            <person name="Auch B."/>
            <person name="Kono T."/>
            <person name="Mallez S."/>
            <person name="Zhang Y."/>
            <person name="Obille A."/>
            <person name="Becker A."/>
            <person name="Abrahante J.E."/>
            <person name="Garbe J."/>
            <person name="Badalamenti J.P."/>
            <person name="Herman A."/>
            <person name="Mangelson H."/>
            <person name="Liachko I."/>
            <person name="Sullivan S."/>
            <person name="Sone E.D."/>
            <person name="Koren S."/>
            <person name="Silverstein K.A.T."/>
            <person name="Beckman K.B."/>
            <person name="Gohl D.M."/>
        </authorList>
    </citation>
    <scope>NUCLEOTIDE SEQUENCE</scope>
    <source>
        <strain evidence="1">Duluth1</strain>
        <tissue evidence="1">Whole animal</tissue>
    </source>
</reference>